<dbReference type="OrthoDB" id="86940at2"/>
<organism evidence="2 3">
    <name type="scientific">Epilithonimonas lactis</name>
    <dbReference type="NCBI Taxonomy" id="421072"/>
    <lineage>
        <taxon>Bacteria</taxon>
        <taxon>Pseudomonadati</taxon>
        <taxon>Bacteroidota</taxon>
        <taxon>Flavobacteriia</taxon>
        <taxon>Flavobacteriales</taxon>
        <taxon>Weeksellaceae</taxon>
        <taxon>Chryseobacterium group</taxon>
        <taxon>Epilithonimonas</taxon>
    </lineage>
</organism>
<evidence type="ECO:0008006" key="4">
    <source>
        <dbReference type="Google" id="ProtNLM"/>
    </source>
</evidence>
<dbReference type="Proteomes" id="UP000028623">
    <property type="component" value="Unassembled WGS sequence"/>
</dbReference>
<comment type="caution">
    <text evidence="2">The sequence shown here is derived from an EMBL/GenBank/DDBJ whole genome shotgun (WGS) entry which is preliminary data.</text>
</comment>
<feature type="chain" id="PRO_5001787185" description="VCBS repeat-containing protein" evidence="1">
    <location>
        <begin position="19"/>
        <end position="223"/>
    </location>
</feature>
<proteinExistence type="predicted"/>
<accession>A0A085BNA5</accession>
<protein>
    <recommendedName>
        <fullName evidence="4">VCBS repeat-containing protein</fullName>
    </recommendedName>
</protein>
<feature type="signal peptide" evidence="1">
    <location>
        <begin position="1"/>
        <end position="18"/>
    </location>
</feature>
<keyword evidence="3" id="KW-1185">Reference proteome</keyword>
<name>A0A085BNA5_9FLAO</name>
<reference evidence="2 3" key="1">
    <citation type="submission" date="2014-07" db="EMBL/GenBank/DDBJ databases">
        <title>Epilithonimonas lactis LMG 22401 Genome.</title>
        <authorList>
            <person name="Pipes S.E."/>
            <person name="Stropko S.J."/>
        </authorList>
    </citation>
    <scope>NUCLEOTIDE SEQUENCE [LARGE SCALE GENOMIC DNA]</scope>
    <source>
        <strain evidence="2 3">LMG 24401</strain>
    </source>
</reference>
<keyword evidence="1" id="KW-0732">Signal</keyword>
<evidence type="ECO:0000256" key="1">
    <source>
        <dbReference type="SAM" id="SignalP"/>
    </source>
</evidence>
<dbReference type="AlphaFoldDB" id="A0A085BNA5"/>
<dbReference type="STRING" id="421072.SAMN04488097_2014"/>
<dbReference type="EMBL" id="JPLY01000001">
    <property type="protein sequence ID" value="KFC23950.1"/>
    <property type="molecule type" value="Genomic_DNA"/>
</dbReference>
<sequence length="223" mass="26172">MKKLLSFLVIFIFTFSYSQELKDFTIPKGYEKILETKGDLDKDGKDETVIVFNTDKTTDSESPGLVRKFYILKNVNGKLKIWKENSTLIFDSKTGFYPNDNKLELIVKNNCLIINQMYFTNSRHTDTSKHTFRFQNGDFYLIGVSINYDDTCEYNFKNEINFSTGKVIVSEEYSDCDDGSNRKIPENYYKEFTYKLPKLIKMNEYKMGKNEIKIPNSNKSFNF</sequence>
<dbReference type="eggNOG" id="ENOG5032XU9">
    <property type="taxonomic scope" value="Bacteria"/>
</dbReference>
<evidence type="ECO:0000313" key="2">
    <source>
        <dbReference type="EMBL" id="KFC23950.1"/>
    </source>
</evidence>
<dbReference type="RefSeq" id="WP_034974077.1">
    <property type="nucleotide sequence ID" value="NZ_FOFI01000002.1"/>
</dbReference>
<gene>
    <name evidence="2" type="ORF">IO89_05185</name>
</gene>
<evidence type="ECO:0000313" key="3">
    <source>
        <dbReference type="Proteomes" id="UP000028623"/>
    </source>
</evidence>